<dbReference type="HOGENOM" id="CLU_168210_0_0_9"/>
<dbReference type="GO" id="GO:0022857">
    <property type="term" value="F:transmembrane transporter activity"/>
    <property type="evidence" value="ECO:0007669"/>
    <property type="project" value="TreeGrafter"/>
</dbReference>
<organism evidence="7 8">
    <name type="scientific">Schleiferilactobacillus shenzhenensis LY-73</name>
    <dbReference type="NCBI Taxonomy" id="1231336"/>
    <lineage>
        <taxon>Bacteria</taxon>
        <taxon>Bacillati</taxon>
        <taxon>Bacillota</taxon>
        <taxon>Bacilli</taxon>
        <taxon>Lactobacillales</taxon>
        <taxon>Lactobacillaceae</taxon>
        <taxon>Schleiferilactobacillus</taxon>
    </lineage>
</organism>
<feature type="transmembrane region" description="Helical" evidence="6">
    <location>
        <begin position="6"/>
        <end position="35"/>
    </location>
</feature>
<dbReference type="STRING" id="1231336.L248_0744"/>
<evidence type="ECO:0000313" key="8">
    <source>
        <dbReference type="Proteomes" id="UP000030647"/>
    </source>
</evidence>
<dbReference type="PANTHER" id="PTHR43124:SF3">
    <property type="entry name" value="CHLORAMPHENICOL EFFLUX PUMP RV0191"/>
    <property type="match status" value="1"/>
</dbReference>
<dbReference type="InterPro" id="IPR050189">
    <property type="entry name" value="MFS_Efflux_Transporters"/>
</dbReference>
<reference evidence="8" key="1">
    <citation type="journal article" date="2013" name="Genome Announc.">
        <title>Whole-Genome Sequencing of Lactobacillus shenzhenensis Strain LY-73T.</title>
        <authorList>
            <person name="Lin Z."/>
            <person name="Liu Z."/>
            <person name="Yang R."/>
            <person name="Zou Y."/>
            <person name="Wan D."/>
            <person name="Chen J."/>
            <person name="Guo M."/>
            <person name="Zhao J."/>
            <person name="Fang C."/>
            <person name="Yang R."/>
            <person name="Liu F."/>
        </authorList>
    </citation>
    <scope>NUCLEOTIDE SEQUENCE [LARGE SCALE GENOMIC DNA]</scope>
    <source>
        <strain evidence="8">LY-73</strain>
    </source>
</reference>
<feature type="transmembrane region" description="Helical" evidence="6">
    <location>
        <begin position="85"/>
        <end position="108"/>
    </location>
</feature>
<dbReference type="eggNOG" id="COG2814">
    <property type="taxonomic scope" value="Bacteria"/>
</dbReference>
<evidence type="ECO:0000256" key="3">
    <source>
        <dbReference type="ARBA" id="ARBA00022692"/>
    </source>
</evidence>
<evidence type="ECO:0000256" key="1">
    <source>
        <dbReference type="ARBA" id="ARBA00004651"/>
    </source>
</evidence>
<sequence>MYVSELVILLLLPFALSNTITGLGLLLILGVYVYLHNSPIQIHYLSVAEKDYPQANVMASSLNSIFSNFGIALGSTVGGPIVDHWGLAATGFGGAAFILLTGVIVVELNRVNRAKQK</sequence>
<comment type="subcellular location">
    <subcellularLocation>
        <location evidence="1">Cell membrane</location>
        <topology evidence="1">Multi-pass membrane protein</topology>
    </subcellularLocation>
</comment>
<dbReference type="EMBL" id="KI271594">
    <property type="protein sequence ID" value="ERL64687.1"/>
    <property type="molecule type" value="Genomic_DNA"/>
</dbReference>
<accession>U4TTA0</accession>
<dbReference type="InterPro" id="IPR036259">
    <property type="entry name" value="MFS_trans_sf"/>
</dbReference>
<dbReference type="Gene3D" id="1.20.1250.20">
    <property type="entry name" value="MFS general substrate transporter like domains"/>
    <property type="match status" value="1"/>
</dbReference>
<keyword evidence="2" id="KW-1003">Cell membrane</keyword>
<keyword evidence="3 6" id="KW-0812">Transmembrane</keyword>
<dbReference type="Proteomes" id="UP000030647">
    <property type="component" value="Unassembled WGS sequence"/>
</dbReference>
<dbReference type="GO" id="GO:0005886">
    <property type="term" value="C:plasma membrane"/>
    <property type="evidence" value="ECO:0007669"/>
    <property type="project" value="UniProtKB-SubCell"/>
</dbReference>
<keyword evidence="8" id="KW-1185">Reference proteome</keyword>
<evidence type="ECO:0000256" key="6">
    <source>
        <dbReference type="SAM" id="Phobius"/>
    </source>
</evidence>
<proteinExistence type="predicted"/>
<protein>
    <recommendedName>
        <fullName evidence="9">Major facilitator superfamily (MFS) profile domain-containing protein</fullName>
    </recommendedName>
</protein>
<dbReference type="PANTHER" id="PTHR43124">
    <property type="entry name" value="PURINE EFFLUX PUMP PBUE"/>
    <property type="match status" value="1"/>
</dbReference>
<evidence type="ECO:0000313" key="7">
    <source>
        <dbReference type="EMBL" id="ERL64687.1"/>
    </source>
</evidence>
<evidence type="ECO:0008006" key="9">
    <source>
        <dbReference type="Google" id="ProtNLM"/>
    </source>
</evidence>
<evidence type="ECO:0000256" key="2">
    <source>
        <dbReference type="ARBA" id="ARBA00022475"/>
    </source>
</evidence>
<evidence type="ECO:0000256" key="5">
    <source>
        <dbReference type="ARBA" id="ARBA00023136"/>
    </source>
</evidence>
<name>U4TTA0_9LACO</name>
<dbReference type="AlphaFoldDB" id="U4TTA0"/>
<keyword evidence="5 6" id="KW-0472">Membrane</keyword>
<dbReference type="SUPFAM" id="SSF103473">
    <property type="entry name" value="MFS general substrate transporter"/>
    <property type="match status" value="1"/>
</dbReference>
<evidence type="ECO:0000256" key="4">
    <source>
        <dbReference type="ARBA" id="ARBA00022989"/>
    </source>
</evidence>
<gene>
    <name evidence="7" type="ORF">L248_0744</name>
</gene>
<keyword evidence="4 6" id="KW-1133">Transmembrane helix</keyword>